<organism evidence="1 2">
    <name type="scientific">Ginsengibacter hankyongi</name>
    <dbReference type="NCBI Taxonomy" id="2607284"/>
    <lineage>
        <taxon>Bacteria</taxon>
        <taxon>Pseudomonadati</taxon>
        <taxon>Bacteroidota</taxon>
        <taxon>Chitinophagia</taxon>
        <taxon>Chitinophagales</taxon>
        <taxon>Chitinophagaceae</taxon>
        <taxon>Ginsengibacter</taxon>
    </lineage>
</organism>
<accession>A0A5J5IBQ7</accession>
<protein>
    <submittedName>
        <fullName evidence="1">DUF721 domain-containing protein</fullName>
    </submittedName>
</protein>
<dbReference type="Proteomes" id="UP000326903">
    <property type="component" value="Unassembled WGS sequence"/>
</dbReference>
<dbReference type="Pfam" id="PF05258">
    <property type="entry name" value="DciA"/>
    <property type="match status" value="1"/>
</dbReference>
<gene>
    <name evidence="1" type="ORF">FW778_21760</name>
</gene>
<dbReference type="RefSeq" id="WP_150417012.1">
    <property type="nucleotide sequence ID" value="NZ_VYQF01000013.1"/>
</dbReference>
<dbReference type="PANTHER" id="PTHR36456:SF1">
    <property type="entry name" value="UPF0232 PROTEIN SCO3875"/>
    <property type="match status" value="1"/>
</dbReference>
<sequence>MAEISIGEALKQFLKNSKLKSGVQALQVEEAWEKIMGKTIARYTDKIQIINSTLYITTNVAPLKNELLYQKEKIIERVNEALGERVIKEVVIK</sequence>
<name>A0A5J5IBQ7_9BACT</name>
<dbReference type="InterPro" id="IPR007922">
    <property type="entry name" value="DciA-like"/>
</dbReference>
<keyword evidence="2" id="KW-1185">Reference proteome</keyword>
<dbReference type="AlphaFoldDB" id="A0A5J5IBQ7"/>
<dbReference type="EMBL" id="VYQF01000013">
    <property type="protein sequence ID" value="KAA9034640.1"/>
    <property type="molecule type" value="Genomic_DNA"/>
</dbReference>
<evidence type="ECO:0000313" key="2">
    <source>
        <dbReference type="Proteomes" id="UP000326903"/>
    </source>
</evidence>
<proteinExistence type="predicted"/>
<reference evidence="1 2" key="1">
    <citation type="submission" date="2019-09" db="EMBL/GenBank/DDBJ databases">
        <title>Draft genome sequence of Ginsengibacter sp. BR5-29.</title>
        <authorList>
            <person name="Im W.-T."/>
        </authorList>
    </citation>
    <scope>NUCLEOTIDE SEQUENCE [LARGE SCALE GENOMIC DNA]</scope>
    <source>
        <strain evidence="1 2">BR5-29</strain>
    </source>
</reference>
<comment type="caution">
    <text evidence="1">The sequence shown here is derived from an EMBL/GenBank/DDBJ whole genome shotgun (WGS) entry which is preliminary data.</text>
</comment>
<dbReference type="PANTHER" id="PTHR36456">
    <property type="entry name" value="UPF0232 PROTEIN SCO3875"/>
    <property type="match status" value="1"/>
</dbReference>
<evidence type="ECO:0000313" key="1">
    <source>
        <dbReference type="EMBL" id="KAA9034640.1"/>
    </source>
</evidence>